<keyword evidence="1" id="KW-1185">Reference proteome</keyword>
<dbReference type="GeneID" id="112682784"/>
<dbReference type="AlphaFoldDB" id="A0A8B8FG26"/>
<reference evidence="2" key="1">
    <citation type="submission" date="2025-08" db="UniProtKB">
        <authorList>
            <consortium name="RefSeq"/>
        </authorList>
    </citation>
    <scope>IDENTIFICATION</scope>
    <source>
        <tissue evidence="2">Whole body</tissue>
    </source>
</reference>
<sequence>MSTPMRILSYEIILVFTILTGLLPVLTNGNVIEQRSLQREFGDNSPEIISMNDKDEFREYNGPVINDYGMQALQTKSDNQYLENALINFLIYKQMMNNKMQARTDLIRAQKKRSYWKQCAFNAVSCFG</sequence>
<dbReference type="RefSeq" id="XP_025409295.1">
    <property type="nucleotide sequence ID" value="XM_025553510.1"/>
</dbReference>
<evidence type="ECO:0000313" key="2">
    <source>
        <dbReference type="RefSeq" id="XP_025409295.1"/>
    </source>
</evidence>
<dbReference type="OrthoDB" id="6410451at2759"/>
<proteinExistence type="predicted"/>
<organism evidence="1 2">
    <name type="scientific">Sipha flava</name>
    <name type="common">yellow sugarcane aphid</name>
    <dbReference type="NCBI Taxonomy" id="143950"/>
    <lineage>
        <taxon>Eukaryota</taxon>
        <taxon>Metazoa</taxon>
        <taxon>Ecdysozoa</taxon>
        <taxon>Arthropoda</taxon>
        <taxon>Hexapoda</taxon>
        <taxon>Insecta</taxon>
        <taxon>Pterygota</taxon>
        <taxon>Neoptera</taxon>
        <taxon>Paraneoptera</taxon>
        <taxon>Hemiptera</taxon>
        <taxon>Sternorrhyncha</taxon>
        <taxon>Aphidomorpha</taxon>
        <taxon>Aphidoidea</taxon>
        <taxon>Aphididae</taxon>
        <taxon>Sipha</taxon>
    </lineage>
</organism>
<evidence type="ECO:0000313" key="1">
    <source>
        <dbReference type="Proteomes" id="UP000694846"/>
    </source>
</evidence>
<accession>A0A8B8FG26</accession>
<gene>
    <name evidence="2" type="primary">LOC112682784</name>
</gene>
<protein>
    <submittedName>
        <fullName evidence="2">Uncharacterized protein LOC112682784</fullName>
    </submittedName>
</protein>
<dbReference type="Proteomes" id="UP000694846">
    <property type="component" value="Unplaced"/>
</dbReference>
<name>A0A8B8FG26_9HEMI</name>